<feature type="domain" description="Phosphatidic acid phosphatase type 2/haloperoxidase" evidence="2">
    <location>
        <begin position="97"/>
        <end position="223"/>
    </location>
</feature>
<evidence type="ECO:0000313" key="4">
    <source>
        <dbReference type="Proteomes" id="UP000292939"/>
    </source>
</evidence>
<feature type="transmembrane region" description="Helical" evidence="1">
    <location>
        <begin position="96"/>
        <end position="115"/>
    </location>
</feature>
<dbReference type="Pfam" id="PF01569">
    <property type="entry name" value="PAP2"/>
    <property type="match status" value="1"/>
</dbReference>
<sequence length="232" mass="25910">MQAAETTLFRRHAWLTLASLALILLWDALSYRYGLDTWLAEPWASSTGFALKNHWLLSNVLHDGARKLAAVLALILLIAIWRPVGALRQLTRVERIWLLTTIVSALLLVNLLKLASSSSCPWDMQPFGGQASYVSHWAWGLLDGGPGHCFPAGHASAGFSWIAAYFVLRPHAPRAAMRWLCLALAAGFILGFVQQLRGAHYLSHTLWSAWLCWSWAWLCSLLLPVLTRKNTD</sequence>
<keyword evidence="1" id="KW-1133">Transmembrane helix</keyword>
<dbReference type="CDD" id="cd03396">
    <property type="entry name" value="PAP2_like_6"/>
    <property type="match status" value="1"/>
</dbReference>
<keyword evidence="1" id="KW-0472">Membrane</keyword>
<dbReference type="Gene3D" id="1.20.144.10">
    <property type="entry name" value="Phosphatidic acid phosphatase type 2/haloperoxidase"/>
    <property type="match status" value="1"/>
</dbReference>
<feature type="transmembrane region" description="Helical" evidence="1">
    <location>
        <begin position="150"/>
        <end position="168"/>
    </location>
</feature>
<dbReference type="KEGG" id="hgr:DW355_13620"/>
<dbReference type="InterPro" id="IPR036938">
    <property type="entry name" value="PAP2/HPO_sf"/>
</dbReference>
<dbReference type="AlphaFoldDB" id="A0A4P6UNG9"/>
<dbReference type="EMBL" id="CP031395">
    <property type="protein sequence ID" value="QBK05627.1"/>
    <property type="molecule type" value="Genomic_DNA"/>
</dbReference>
<feature type="transmembrane region" description="Helical" evidence="1">
    <location>
        <begin position="65"/>
        <end position="84"/>
    </location>
</feature>
<proteinExistence type="predicted"/>
<dbReference type="OrthoDB" id="7348799at2"/>
<accession>A0A4P6UNG9</accession>
<protein>
    <submittedName>
        <fullName evidence="3">PAP2 family protein</fullName>
    </submittedName>
</protein>
<gene>
    <name evidence="3" type="ORF">DW355_13620</name>
</gene>
<feature type="transmembrane region" description="Helical" evidence="1">
    <location>
        <begin position="175"/>
        <end position="193"/>
    </location>
</feature>
<dbReference type="SUPFAM" id="SSF48317">
    <property type="entry name" value="Acid phosphatase/Vanadium-dependent haloperoxidase"/>
    <property type="match status" value="1"/>
</dbReference>
<dbReference type="RefSeq" id="WP_131280846.1">
    <property type="nucleotide sequence ID" value="NZ_CP031395.1"/>
</dbReference>
<name>A0A4P6UNG9_9BURK</name>
<evidence type="ECO:0000313" key="3">
    <source>
        <dbReference type="EMBL" id="QBK05627.1"/>
    </source>
</evidence>
<organism evidence="3 4">
    <name type="scientific">Hylemonella gracilis</name>
    <dbReference type="NCBI Taxonomy" id="80880"/>
    <lineage>
        <taxon>Bacteria</taxon>
        <taxon>Pseudomonadati</taxon>
        <taxon>Pseudomonadota</taxon>
        <taxon>Betaproteobacteria</taxon>
        <taxon>Burkholderiales</taxon>
        <taxon>Comamonadaceae</taxon>
        <taxon>Hylemonella</taxon>
    </lineage>
</organism>
<keyword evidence="1" id="KW-0812">Transmembrane</keyword>
<feature type="transmembrane region" description="Helical" evidence="1">
    <location>
        <begin position="205"/>
        <end position="226"/>
    </location>
</feature>
<evidence type="ECO:0000256" key="1">
    <source>
        <dbReference type="SAM" id="Phobius"/>
    </source>
</evidence>
<evidence type="ECO:0000259" key="2">
    <source>
        <dbReference type="Pfam" id="PF01569"/>
    </source>
</evidence>
<dbReference type="Proteomes" id="UP000292939">
    <property type="component" value="Chromosome"/>
</dbReference>
<reference evidence="3 4" key="1">
    <citation type="submission" date="2018-07" db="EMBL/GenBank/DDBJ databases">
        <title>Exploring interactions and the metabolic potential of the ultra-small soil bacteria Hylemonella gracilis.</title>
        <authorList>
            <person name="Tyc O."/>
            <person name="Kulkarni P."/>
            <person name="Gawehns F."/>
            <person name="Hundscheid M."/>
            <person name="Zweers H."/>
            <person name="Garbeva P."/>
        </authorList>
    </citation>
    <scope>NUCLEOTIDE SEQUENCE [LARGE SCALE GENOMIC DNA]</scope>
    <source>
        <strain evidence="3 4">NS1</strain>
    </source>
</reference>
<dbReference type="InterPro" id="IPR000326">
    <property type="entry name" value="PAP2/HPO"/>
</dbReference>